<proteinExistence type="predicted"/>
<accession>A0A1Z4LR64</accession>
<dbReference type="Proteomes" id="UP000218418">
    <property type="component" value="Chromosome"/>
</dbReference>
<evidence type="ECO:0000313" key="3">
    <source>
        <dbReference type="Proteomes" id="UP000218418"/>
    </source>
</evidence>
<dbReference type="PROSITE" id="PS51781">
    <property type="entry name" value="SH3B"/>
    <property type="match status" value="1"/>
</dbReference>
<evidence type="ECO:0000313" key="2">
    <source>
        <dbReference type="EMBL" id="BAY83729.1"/>
    </source>
</evidence>
<dbReference type="Pfam" id="PF08239">
    <property type="entry name" value="SH3_3"/>
    <property type="match status" value="1"/>
</dbReference>
<dbReference type="OrthoDB" id="509591at2"/>
<protein>
    <recommendedName>
        <fullName evidence="1">SH3b domain-containing protein</fullName>
    </recommendedName>
</protein>
<gene>
    <name evidence="2" type="ORF">NIES267_32200</name>
</gene>
<dbReference type="AlphaFoldDB" id="A0A1Z4LR64"/>
<dbReference type="Gene3D" id="2.30.30.40">
    <property type="entry name" value="SH3 Domains"/>
    <property type="match status" value="1"/>
</dbReference>
<sequence>MTDANQPTPIQAFSASEGILKTNSSNGNTINIRSAPSLNRRVIHEGKKGDKVKILDQTKPAGDTYAWYKVKFGSEPDDIGWVREDVIEINYTNPSSASTLLLFATNSRTVRIYSEENQIYMNVYDNRAEKTELYAVEAARLPKVDAESKFKSYVAIKDNTAYYVRFIPFGEVDFIVNNATNGNILLKEKGFRASGSEYQNQ</sequence>
<name>A0A1Z4LR64_9CYAN</name>
<evidence type="ECO:0000259" key="1">
    <source>
        <dbReference type="PROSITE" id="PS51781"/>
    </source>
</evidence>
<organism evidence="2 3">
    <name type="scientific">Calothrix parasitica NIES-267</name>
    <dbReference type="NCBI Taxonomy" id="1973488"/>
    <lineage>
        <taxon>Bacteria</taxon>
        <taxon>Bacillati</taxon>
        <taxon>Cyanobacteriota</taxon>
        <taxon>Cyanophyceae</taxon>
        <taxon>Nostocales</taxon>
        <taxon>Calotrichaceae</taxon>
        <taxon>Calothrix</taxon>
    </lineage>
</organism>
<feature type="domain" description="SH3b" evidence="1">
    <location>
        <begin position="20"/>
        <end position="90"/>
    </location>
</feature>
<keyword evidence="3" id="KW-1185">Reference proteome</keyword>
<reference evidence="2 3" key="1">
    <citation type="submission" date="2017-06" db="EMBL/GenBank/DDBJ databases">
        <title>Genome sequencing of cyanobaciteial culture collection at National Institute for Environmental Studies (NIES).</title>
        <authorList>
            <person name="Hirose Y."/>
            <person name="Shimura Y."/>
            <person name="Fujisawa T."/>
            <person name="Nakamura Y."/>
            <person name="Kawachi M."/>
        </authorList>
    </citation>
    <scope>NUCLEOTIDE SEQUENCE [LARGE SCALE GENOMIC DNA]</scope>
    <source>
        <strain evidence="2 3">NIES-267</strain>
    </source>
</reference>
<dbReference type="InterPro" id="IPR003646">
    <property type="entry name" value="SH3-like_bac-type"/>
</dbReference>
<dbReference type="EMBL" id="AP018227">
    <property type="protein sequence ID" value="BAY83729.1"/>
    <property type="molecule type" value="Genomic_DNA"/>
</dbReference>